<accession>A0A3D2X4M0</accession>
<evidence type="ECO:0000313" key="3">
    <source>
        <dbReference type="Proteomes" id="UP000262969"/>
    </source>
</evidence>
<reference evidence="2 3" key="1">
    <citation type="journal article" date="2018" name="Nat. Biotechnol.">
        <title>A standardized bacterial taxonomy based on genome phylogeny substantially revises the tree of life.</title>
        <authorList>
            <person name="Parks D.H."/>
            <person name="Chuvochina M."/>
            <person name="Waite D.W."/>
            <person name="Rinke C."/>
            <person name="Skarshewski A."/>
            <person name="Chaumeil P.A."/>
            <person name="Hugenholtz P."/>
        </authorList>
    </citation>
    <scope>NUCLEOTIDE SEQUENCE [LARGE SCALE GENOMIC DNA]</scope>
    <source>
        <strain evidence="2">UBA11728</strain>
    </source>
</reference>
<keyword evidence="1" id="KW-0472">Membrane</keyword>
<evidence type="ECO:0000313" key="2">
    <source>
        <dbReference type="EMBL" id="HCL01854.1"/>
    </source>
</evidence>
<name>A0A3D2X4M0_9FIRM</name>
<keyword evidence="1" id="KW-0812">Transmembrane</keyword>
<feature type="transmembrane region" description="Helical" evidence="1">
    <location>
        <begin position="36"/>
        <end position="62"/>
    </location>
</feature>
<feature type="transmembrane region" description="Helical" evidence="1">
    <location>
        <begin position="68"/>
        <end position="87"/>
    </location>
</feature>
<keyword evidence="1" id="KW-1133">Transmembrane helix</keyword>
<proteinExistence type="predicted"/>
<keyword evidence="2" id="KW-0645">Protease</keyword>
<dbReference type="EMBL" id="DPVV01000186">
    <property type="protein sequence ID" value="HCL01854.1"/>
    <property type="molecule type" value="Genomic_DNA"/>
</dbReference>
<comment type="caution">
    <text evidence="2">The sequence shown here is derived from an EMBL/GenBank/DDBJ whole genome shotgun (WGS) entry which is preliminary data.</text>
</comment>
<gene>
    <name evidence="2" type="ORF">DHW61_05465</name>
</gene>
<organism evidence="2 3">
    <name type="scientific">Lachnoclostridium phytofermentans</name>
    <dbReference type="NCBI Taxonomy" id="66219"/>
    <lineage>
        <taxon>Bacteria</taxon>
        <taxon>Bacillati</taxon>
        <taxon>Bacillota</taxon>
        <taxon>Clostridia</taxon>
        <taxon>Lachnospirales</taxon>
        <taxon>Lachnospiraceae</taxon>
    </lineage>
</organism>
<dbReference type="Proteomes" id="UP000262969">
    <property type="component" value="Unassembled WGS sequence"/>
</dbReference>
<sequence length="104" mass="11622">MKFEIFLMLLLVVSVLTSLFVEGIKKLLDERGKTYYSNMLAGITSIVLSVFVGFAYVILVQVALNIQMAVYLIALILLSWLCSMVGYDKVLQAITQIRGGKKIE</sequence>
<keyword evidence="2" id="KW-0031">Aminopeptidase</keyword>
<dbReference type="AlphaFoldDB" id="A0A3D2X4M0"/>
<evidence type="ECO:0000256" key="1">
    <source>
        <dbReference type="SAM" id="Phobius"/>
    </source>
</evidence>
<keyword evidence="2" id="KW-0378">Hydrolase</keyword>
<dbReference type="GO" id="GO:0004177">
    <property type="term" value="F:aminopeptidase activity"/>
    <property type="evidence" value="ECO:0007669"/>
    <property type="project" value="UniProtKB-KW"/>
</dbReference>
<protein>
    <submittedName>
        <fullName evidence="2">Aminopeptidase</fullName>
    </submittedName>
</protein>
<feature type="transmembrane region" description="Helical" evidence="1">
    <location>
        <begin position="6"/>
        <end position="24"/>
    </location>
</feature>